<evidence type="ECO:0000313" key="1">
    <source>
        <dbReference type="Ensembl" id="ENSGACP00000053751.1"/>
    </source>
</evidence>
<proteinExistence type="predicted"/>
<reference evidence="1" key="2">
    <citation type="submission" date="2025-08" db="UniProtKB">
        <authorList>
            <consortium name="Ensembl"/>
        </authorList>
    </citation>
    <scope>IDENTIFICATION</scope>
</reference>
<keyword evidence="2" id="KW-1185">Reference proteome</keyword>
<protein>
    <recommendedName>
        <fullName evidence="3">ADP/ATP translocase</fullName>
    </recommendedName>
</protein>
<name>A0AAQ4QUL5_GASAC</name>
<organism evidence="1 2">
    <name type="scientific">Gasterosteus aculeatus aculeatus</name>
    <name type="common">three-spined stickleback</name>
    <dbReference type="NCBI Taxonomy" id="481459"/>
    <lineage>
        <taxon>Eukaryota</taxon>
        <taxon>Metazoa</taxon>
        <taxon>Chordata</taxon>
        <taxon>Craniata</taxon>
        <taxon>Vertebrata</taxon>
        <taxon>Euteleostomi</taxon>
        <taxon>Actinopterygii</taxon>
        <taxon>Neopterygii</taxon>
        <taxon>Teleostei</taxon>
        <taxon>Neoteleostei</taxon>
        <taxon>Acanthomorphata</taxon>
        <taxon>Eupercaria</taxon>
        <taxon>Perciformes</taxon>
        <taxon>Cottioidei</taxon>
        <taxon>Gasterosteales</taxon>
        <taxon>Gasterosteidae</taxon>
        <taxon>Gasterosteus</taxon>
    </lineage>
</organism>
<evidence type="ECO:0008006" key="3">
    <source>
        <dbReference type="Google" id="ProtNLM"/>
    </source>
</evidence>
<evidence type="ECO:0000313" key="2">
    <source>
        <dbReference type="Proteomes" id="UP000007635"/>
    </source>
</evidence>
<accession>A0AAQ4QUL5</accession>
<dbReference type="Proteomes" id="UP000007635">
    <property type="component" value="Chromosome XIII"/>
</dbReference>
<dbReference type="Ensembl" id="ENSGACT00000035747.1">
    <property type="protein sequence ID" value="ENSGACP00000053751.1"/>
    <property type="gene ID" value="ENSGACG00000024807.1"/>
</dbReference>
<reference evidence="1 2" key="1">
    <citation type="journal article" date="2021" name="G3 (Bethesda)">
        <title>Improved contiguity of the threespine stickleback genome using long-read sequencing.</title>
        <authorList>
            <person name="Nath S."/>
            <person name="Shaw D.E."/>
            <person name="White M.A."/>
        </authorList>
    </citation>
    <scope>NUCLEOTIDE SEQUENCE [LARGE SCALE GENOMIC DNA]</scope>
    <source>
        <strain evidence="1 2">Lake Benthic</strain>
    </source>
</reference>
<reference evidence="1" key="3">
    <citation type="submission" date="2025-09" db="UniProtKB">
        <authorList>
            <consortium name="Ensembl"/>
        </authorList>
    </citation>
    <scope>IDENTIFICATION</scope>
</reference>
<sequence length="87" mass="10024">MTVLSTVRARARRWNARETPFTTLKGGITSLIIRCVQHASKQITAEMIPKEQGFISFWRGNLAKMISLAMGKKFTFLMIDKHDNRNR</sequence>
<dbReference type="AlphaFoldDB" id="A0AAQ4QUL5"/>